<dbReference type="GO" id="GO:0016788">
    <property type="term" value="F:hydrolase activity, acting on ester bonds"/>
    <property type="evidence" value="ECO:0007669"/>
    <property type="project" value="InterPro"/>
</dbReference>
<reference evidence="2" key="1">
    <citation type="submission" date="2021-02" db="EMBL/GenBank/DDBJ databases">
        <authorList>
            <person name="Nowell W R."/>
        </authorList>
    </citation>
    <scope>NUCLEOTIDE SEQUENCE</scope>
</reference>
<dbReference type="Gene3D" id="3.20.20.140">
    <property type="entry name" value="Metal-dependent hydrolases"/>
    <property type="match status" value="1"/>
</dbReference>
<organism evidence="2 3">
    <name type="scientific">Adineta steineri</name>
    <dbReference type="NCBI Taxonomy" id="433720"/>
    <lineage>
        <taxon>Eukaryota</taxon>
        <taxon>Metazoa</taxon>
        <taxon>Spiralia</taxon>
        <taxon>Gnathifera</taxon>
        <taxon>Rotifera</taxon>
        <taxon>Eurotatoria</taxon>
        <taxon>Bdelloidea</taxon>
        <taxon>Adinetida</taxon>
        <taxon>Adinetidae</taxon>
        <taxon>Adineta</taxon>
    </lineage>
</organism>
<dbReference type="AlphaFoldDB" id="A0A815QT53"/>
<dbReference type="InterPro" id="IPR001130">
    <property type="entry name" value="TatD-like"/>
</dbReference>
<dbReference type="Pfam" id="PF01026">
    <property type="entry name" value="TatD_DNase"/>
    <property type="match status" value="1"/>
</dbReference>
<dbReference type="EMBL" id="CAJNOE010002096">
    <property type="protein sequence ID" value="CAF1467480.1"/>
    <property type="molecule type" value="Genomic_DNA"/>
</dbReference>
<protein>
    <submittedName>
        <fullName evidence="2">Uncharacterized protein</fullName>
    </submittedName>
</protein>
<dbReference type="Proteomes" id="UP000663860">
    <property type="component" value="Unassembled WGS sequence"/>
</dbReference>
<dbReference type="SUPFAM" id="SSF51556">
    <property type="entry name" value="Metallo-dependent hydrolases"/>
    <property type="match status" value="1"/>
</dbReference>
<comment type="caution">
    <text evidence="2">The sequence shown here is derived from an EMBL/GenBank/DDBJ whole genome shotgun (WGS) entry which is preliminary data.</text>
</comment>
<name>A0A815QT53_9BILA</name>
<dbReference type="InterPro" id="IPR032466">
    <property type="entry name" value="Metal_Hydrolase"/>
</dbReference>
<proteinExistence type="inferred from homology"/>
<dbReference type="PANTHER" id="PTHR46363">
    <property type="entry name" value="DEOXYRIBONUCLEASE TATDN2-RELATED"/>
    <property type="match status" value="1"/>
</dbReference>
<evidence type="ECO:0000313" key="2">
    <source>
        <dbReference type="EMBL" id="CAF1467480.1"/>
    </source>
</evidence>
<dbReference type="PANTHER" id="PTHR46363:SF1">
    <property type="entry name" value="DEOXYRIBONUCLEASE TATDN2-RELATED"/>
    <property type="match status" value="1"/>
</dbReference>
<comment type="similarity">
    <text evidence="1">Belongs to the metallo-dependent hydrolases superfamily. TatD-type hydrolase family.</text>
</comment>
<evidence type="ECO:0000313" key="3">
    <source>
        <dbReference type="Proteomes" id="UP000663860"/>
    </source>
</evidence>
<accession>A0A815QT53</accession>
<sequence length="207" mass="24333">MNAICENSYYDICSCKKKYHLPLTLPLYDGHCHVDLFFKYGLNKNDFNMQLAHAAELQIPVVLHGRGENSFLKIFNELKEHLKPNHNIHWHCVNPHSDLHIITNFLNYFENGYIGLNGSIILKHDKDLQKLFNKWLIDQPNIIDRIILETDYPFLRPPELEPNQYNIITGTTITAQYIVNIFRSKHLNTTNLIDKSNNNIRKMYLID</sequence>
<gene>
    <name evidence="2" type="ORF">IZO911_LOCUS43276</name>
</gene>
<evidence type="ECO:0000256" key="1">
    <source>
        <dbReference type="ARBA" id="ARBA00009275"/>
    </source>
</evidence>